<evidence type="ECO:0000256" key="5">
    <source>
        <dbReference type="ARBA" id="ARBA00022840"/>
    </source>
</evidence>
<evidence type="ECO:0000256" key="4">
    <source>
        <dbReference type="ARBA" id="ARBA00022741"/>
    </source>
</evidence>
<dbReference type="Pfam" id="PF08245">
    <property type="entry name" value="Mur_ligase_M"/>
    <property type="match status" value="1"/>
</dbReference>
<keyword evidence="7 10" id="KW-0573">Peptidoglycan synthesis</keyword>
<feature type="domain" description="Mur ligase N-terminal catalytic" evidence="12">
    <location>
        <begin position="16"/>
        <end position="87"/>
    </location>
</feature>
<dbReference type="SUPFAM" id="SSF53244">
    <property type="entry name" value="MurD-like peptide ligases, peptide-binding domain"/>
    <property type="match status" value="1"/>
</dbReference>
<dbReference type="InterPro" id="IPR036615">
    <property type="entry name" value="Mur_ligase_C_dom_sf"/>
</dbReference>
<dbReference type="InterPro" id="IPR005863">
    <property type="entry name" value="UDP-N-AcMur_synth"/>
</dbReference>
<dbReference type="AlphaFoldDB" id="A0A0A2FMI7"/>
<keyword evidence="9 10" id="KW-0961">Cell wall biogenesis/degradation</keyword>
<dbReference type="Gene3D" id="3.40.1390.10">
    <property type="entry name" value="MurE/MurF, N-terminal domain"/>
    <property type="match status" value="1"/>
</dbReference>
<dbReference type="EC" id="6.3.2.10" evidence="10 11"/>
<dbReference type="HAMAP" id="MF_02019">
    <property type="entry name" value="MurF"/>
    <property type="match status" value="1"/>
</dbReference>
<dbReference type="SUPFAM" id="SSF63418">
    <property type="entry name" value="MurE/MurF N-terminal domain"/>
    <property type="match status" value="1"/>
</dbReference>
<dbReference type="EMBL" id="LS483447">
    <property type="protein sequence ID" value="SQH73023.1"/>
    <property type="molecule type" value="Genomic_DNA"/>
</dbReference>
<keyword evidence="1 10" id="KW-0963">Cytoplasm</keyword>
<evidence type="ECO:0000259" key="12">
    <source>
        <dbReference type="Pfam" id="PF01225"/>
    </source>
</evidence>
<feature type="domain" description="Mur ligase C-terminal" evidence="13">
    <location>
        <begin position="306"/>
        <end position="428"/>
    </location>
</feature>
<dbReference type="UniPathway" id="UPA00219"/>
<evidence type="ECO:0000256" key="1">
    <source>
        <dbReference type="ARBA" id="ARBA00022490"/>
    </source>
</evidence>
<dbReference type="Pfam" id="PF02875">
    <property type="entry name" value="Mur_ligase_C"/>
    <property type="match status" value="1"/>
</dbReference>
<evidence type="ECO:0000256" key="6">
    <source>
        <dbReference type="ARBA" id="ARBA00022960"/>
    </source>
</evidence>
<keyword evidence="3 10" id="KW-0132">Cell division</keyword>
<protein>
    <recommendedName>
        <fullName evidence="10 11">UDP-N-acetylmuramoyl-tripeptide--D-alanyl-D-alanine ligase</fullName>
        <ecNumber evidence="10 11">6.3.2.10</ecNumber>
    </recommendedName>
    <alternativeName>
        <fullName evidence="10">D-alanyl-D-alanine-adding enzyme</fullName>
    </alternativeName>
</protein>
<organism evidence="15 16">
    <name type="scientific">Porphyromonas crevioricanis</name>
    <dbReference type="NCBI Taxonomy" id="393921"/>
    <lineage>
        <taxon>Bacteria</taxon>
        <taxon>Pseudomonadati</taxon>
        <taxon>Bacteroidota</taxon>
        <taxon>Bacteroidia</taxon>
        <taxon>Bacteroidales</taxon>
        <taxon>Porphyromonadaceae</taxon>
        <taxon>Porphyromonas</taxon>
    </lineage>
</organism>
<dbReference type="PANTHER" id="PTHR43024:SF1">
    <property type="entry name" value="UDP-N-ACETYLMURAMOYL-TRIPEPTIDE--D-ALANYL-D-ALANINE LIGASE"/>
    <property type="match status" value="1"/>
</dbReference>
<dbReference type="NCBIfam" id="TIGR01143">
    <property type="entry name" value="murF"/>
    <property type="match status" value="1"/>
</dbReference>
<proteinExistence type="inferred from homology"/>
<comment type="subcellular location">
    <subcellularLocation>
        <location evidence="10 11">Cytoplasm</location>
    </subcellularLocation>
</comment>
<dbReference type="Gene3D" id="3.90.190.20">
    <property type="entry name" value="Mur ligase, C-terminal domain"/>
    <property type="match status" value="1"/>
</dbReference>
<keyword evidence="4 10" id="KW-0547">Nucleotide-binding</keyword>
<dbReference type="GO" id="GO:0051301">
    <property type="term" value="P:cell division"/>
    <property type="evidence" value="ECO:0007669"/>
    <property type="project" value="UniProtKB-KW"/>
</dbReference>
<dbReference type="InterPro" id="IPR051046">
    <property type="entry name" value="MurCDEF_CellWall_CoF430Synth"/>
</dbReference>
<comment type="catalytic activity">
    <reaction evidence="10 11">
        <text>D-alanyl-D-alanine + UDP-N-acetyl-alpha-D-muramoyl-L-alanyl-gamma-D-glutamyl-meso-2,6-diaminopimelate + ATP = UDP-N-acetyl-alpha-D-muramoyl-L-alanyl-gamma-D-glutamyl-meso-2,6-diaminopimeloyl-D-alanyl-D-alanine + ADP + phosphate + H(+)</text>
        <dbReference type="Rhea" id="RHEA:28374"/>
        <dbReference type="ChEBI" id="CHEBI:15378"/>
        <dbReference type="ChEBI" id="CHEBI:30616"/>
        <dbReference type="ChEBI" id="CHEBI:43474"/>
        <dbReference type="ChEBI" id="CHEBI:57822"/>
        <dbReference type="ChEBI" id="CHEBI:61386"/>
        <dbReference type="ChEBI" id="CHEBI:83905"/>
        <dbReference type="ChEBI" id="CHEBI:456216"/>
        <dbReference type="EC" id="6.3.2.10"/>
    </reaction>
</comment>
<evidence type="ECO:0000313" key="15">
    <source>
        <dbReference type="EMBL" id="SQH73023.1"/>
    </source>
</evidence>
<evidence type="ECO:0000259" key="14">
    <source>
        <dbReference type="Pfam" id="PF08245"/>
    </source>
</evidence>
<dbReference type="InterPro" id="IPR000713">
    <property type="entry name" value="Mur_ligase_N"/>
</dbReference>
<keyword evidence="16" id="KW-1185">Reference proteome</keyword>
<evidence type="ECO:0000256" key="3">
    <source>
        <dbReference type="ARBA" id="ARBA00022618"/>
    </source>
</evidence>
<dbReference type="SUPFAM" id="SSF53623">
    <property type="entry name" value="MurD-like peptide ligases, catalytic domain"/>
    <property type="match status" value="1"/>
</dbReference>
<dbReference type="Pfam" id="PF01225">
    <property type="entry name" value="Mur_ligase"/>
    <property type="match status" value="1"/>
</dbReference>
<keyword evidence="5 10" id="KW-0067">ATP-binding</keyword>
<evidence type="ECO:0000256" key="9">
    <source>
        <dbReference type="ARBA" id="ARBA00023316"/>
    </source>
</evidence>
<dbReference type="GO" id="GO:0009252">
    <property type="term" value="P:peptidoglycan biosynthetic process"/>
    <property type="evidence" value="ECO:0007669"/>
    <property type="project" value="UniProtKB-UniRule"/>
</dbReference>
<dbReference type="RefSeq" id="WP_023939616.1">
    <property type="nucleotide sequence ID" value="NZ_JQJB01000001.1"/>
</dbReference>
<evidence type="ECO:0000256" key="11">
    <source>
        <dbReference type="RuleBase" id="RU004136"/>
    </source>
</evidence>
<comment type="function">
    <text evidence="10 11">Involved in cell wall formation. Catalyzes the final step in the synthesis of UDP-N-acetylmuramoyl-pentapeptide, the precursor of murein.</text>
</comment>
<evidence type="ECO:0000256" key="7">
    <source>
        <dbReference type="ARBA" id="ARBA00022984"/>
    </source>
</evidence>
<feature type="binding site" evidence="10">
    <location>
        <begin position="100"/>
        <end position="106"/>
    </location>
    <ligand>
        <name>ATP</name>
        <dbReference type="ChEBI" id="CHEBI:30616"/>
    </ligand>
</feature>
<dbReference type="GO" id="GO:0008360">
    <property type="term" value="P:regulation of cell shape"/>
    <property type="evidence" value="ECO:0007669"/>
    <property type="project" value="UniProtKB-KW"/>
</dbReference>
<feature type="domain" description="Mur ligase central" evidence="14">
    <location>
        <begin position="98"/>
        <end position="282"/>
    </location>
</feature>
<evidence type="ECO:0000256" key="10">
    <source>
        <dbReference type="HAMAP-Rule" id="MF_02019"/>
    </source>
</evidence>
<keyword evidence="6 10" id="KW-0133">Cell shape</keyword>
<dbReference type="Proteomes" id="UP000249300">
    <property type="component" value="Chromosome 1"/>
</dbReference>
<sequence>MNITQLYSHFLAHPEVCTDSRQVSTDCLFFALKGEHFDGNKFAAAALQSGAAYAVVDDPAVIPPEDAERYILVSDCLLCLQQLAAHHRRELGLPVLGITGTNGKTTTKELVTAVLRQAYNVLSTEGNLNNHIGVPLTLLRLQPKHQIAVIEMGASHPGDIRELVEIAAPDYGLITNVGKAHLEGFGSVEGVKRTKGELMDYLREHNGIAFVFSDDPVLVELAHDLRQVTYGTFTSATFYGKIIRAKPYTLSFRWKQVAIPHDISTQLVGDYNLPNALAAVAVGRYFDVATAGILRALEDYKPQNNRSQLTCTQYNTLVVDAYNANPVSMSLAIANMQQMRGKQPKVLILGDMRELGSESLSEHIEVLGKIATGVYSRICLVGSLFGQAAAHANLFEKLPLELYPSVKELTLRLEQEPLRDSLVLIKGSHGIHLEQILPLC</sequence>
<evidence type="ECO:0000259" key="13">
    <source>
        <dbReference type="Pfam" id="PF02875"/>
    </source>
</evidence>
<evidence type="ECO:0000256" key="2">
    <source>
        <dbReference type="ARBA" id="ARBA00022598"/>
    </source>
</evidence>
<evidence type="ECO:0000256" key="8">
    <source>
        <dbReference type="ARBA" id="ARBA00023306"/>
    </source>
</evidence>
<dbReference type="GO" id="GO:0071555">
    <property type="term" value="P:cell wall organization"/>
    <property type="evidence" value="ECO:0007669"/>
    <property type="project" value="UniProtKB-KW"/>
</dbReference>
<dbReference type="STRING" id="393921.HQ45_00280"/>
<dbReference type="InterPro" id="IPR004101">
    <property type="entry name" value="Mur_ligase_C"/>
</dbReference>
<dbReference type="Gene3D" id="3.40.1190.10">
    <property type="entry name" value="Mur-like, catalytic domain"/>
    <property type="match status" value="1"/>
</dbReference>
<dbReference type="GO" id="GO:0005524">
    <property type="term" value="F:ATP binding"/>
    <property type="evidence" value="ECO:0007669"/>
    <property type="project" value="UniProtKB-UniRule"/>
</dbReference>
<dbReference type="InterPro" id="IPR035911">
    <property type="entry name" value="MurE/MurF_N"/>
</dbReference>
<dbReference type="eggNOG" id="COG0770">
    <property type="taxonomic scope" value="Bacteria"/>
</dbReference>
<dbReference type="PANTHER" id="PTHR43024">
    <property type="entry name" value="UDP-N-ACETYLMURAMOYL-TRIPEPTIDE--D-ALANYL-D-ALANINE LIGASE"/>
    <property type="match status" value="1"/>
</dbReference>
<gene>
    <name evidence="10 15" type="primary">murF</name>
    <name evidence="15" type="ORF">NCTC12858_00861</name>
</gene>
<dbReference type="GO" id="GO:0005737">
    <property type="term" value="C:cytoplasm"/>
    <property type="evidence" value="ECO:0007669"/>
    <property type="project" value="UniProtKB-SubCell"/>
</dbReference>
<dbReference type="GO" id="GO:0047480">
    <property type="term" value="F:UDP-N-acetylmuramoyl-tripeptide-D-alanyl-D-alanine ligase activity"/>
    <property type="evidence" value="ECO:0007669"/>
    <property type="project" value="UniProtKB-UniRule"/>
</dbReference>
<reference evidence="15 16" key="1">
    <citation type="submission" date="2018-06" db="EMBL/GenBank/DDBJ databases">
        <authorList>
            <consortium name="Pathogen Informatics"/>
            <person name="Doyle S."/>
        </authorList>
    </citation>
    <scope>NUCLEOTIDE SEQUENCE [LARGE SCALE GENOMIC DNA]</scope>
    <source>
        <strain evidence="15 16">NCTC12858</strain>
    </source>
</reference>
<dbReference type="InterPro" id="IPR013221">
    <property type="entry name" value="Mur_ligase_cen"/>
</dbReference>
<keyword evidence="2 10" id="KW-0436">Ligase</keyword>
<dbReference type="OrthoDB" id="9801978at2"/>
<name>A0A0A2FMI7_9PORP</name>
<accession>A0A0A2FMI7</accession>
<comment type="pathway">
    <text evidence="10 11">Cell wall biogenesis; peptidoglycan biosynthesis.</text>
</comment>
<evidence type="ECO:0000313" key="16">
    <source>
        <dbReference type="Proteomes" id="UP000249300"/>
    </source>
</evidence>
<keyword evidence="8 10" id="KW-0131">Cell cycle</keyword>
<dbReference type="KEGG" id="pcre:NCTC12858_00861"/>
<dbReference type="InterPro" id="IPR036565">
    <property type="entry name" value="Mur-like_cat_sf"/>
</dbReference>
<comment type="similarity">
    <text evidence="10">Belongs to the MurCDEF family. MurF subfamily.</text>
</comment>